<dbReference type="PANTHER" id="PTHR43597">
    <property type="entry name" value="SULFUR ACCEPTOR PROTEIN CSDE"/>
    <property type="match status" value="1"/>
</dbReference>
<protein>
    <recommendedName>
        <fullName evidence="2">Fe-S metabolism associated domain-containing protein</fullName>
    </recommendedName>
</protein>
<reference evidence="3" key="1">
    <citation type="submission" date="2021-11" db="EMBL/GenBank/DDBJ databases">
        <authorList>
            <consortium name="Genoscope - CEA"/>
            <person name="William W."/>
        </authorList>
    </citation>
    <scope>NUCLEOTIDE SEQUENCE</scope>
</reference>
<evidence type="ECO:0000256" key="1">
    <source>
        <dbReference type="ARBA" id="ARBA00010282"/>
    </source>
</evidence>
<dbReference type="Gene3D" id="3.90.1010.10">
    <property type="match status" value="1"/>
</dbReference>
<feature type="domain" description="Fe-S metabolism associated" evidence="2">
    <location>
        <begin position="51"/>
        <end position="168"/>
    </location>
</feature>
<sequence length="248" mass="25731">MAWKRVAALFITCQALHYTPTKHTSRRHRIRMRATATAARPAKLDTLVTAMAGLPDDKYRYKQLLHWAQEAPSLPASDQIESNKVPGCLSTVYVVASLDEDGTVLLQGDSDAQLTKGLVVLLVKGLSGALPEEILSVDASFIKECGVAASLTPGRNNGFVNMLGVVKAKVAALSGGTVGGAIDVDALSAKLAALQPTAVEASGSGVRVVAACFEGLAPEKRQALVNAVLGPDADGVEVVCETPGEAGS</sequence>
<dbReference type="AlphaFoldDB" id="A0A8J2WSK5"/>
<comment type="caution">
    <text evidence="3">The sequence shown here is derived from an EMBL/GenBank/DDBJ whole genome shotgun (WGS) entry which is preliminary data.</text>
</comment>
<dbReference type="Proteomes" id="UP000789595">
    <property type="component" value="Unassembled WGS sequence"/>
</dbReference>
<dbReference type="InterPro" id="IPR003808">
    <property type="entry name" value="Fe-S_metab-assoc_dom"/>
</dbReference>
<dbReference type="Pfam" id="PF02657">
    <property type="entry name" value="SufE"/>
    <property type="match status" value="1"/>
</dbReference>
<keyword evidence="4" id="KW-1185">Reference proteome</keyword>
<dbReference type="PANTHER" id="PTHR43597:SF5">
    <property type="entry name" value="SUFE-LIKE PROTEIN 2, CHLOROPLASTIC"/>
    <property type="match status" value="1"/>
</dbReference>
<gene>
    <name evidence="3" type="ORF">PECAL_6P08070</name>
</gene>
<evidence type="ECO:0000313" key="4">
    <source>
        <dbReference type="Proteomes" id="UP000789595"/>
    </source>
</evidence>
<dbReference type="OrthoDB" id="411584at2759"/>
<dbReference type="EMBL" id="CAKKNE010000006">
    <property type="protein sequence ID" value="CAH0379205.1"/>
    <property type="molecule type" value="Genomic_DNA"/>
</dbReference>
<dbReference type="SUPFAM" id="SSF82649">
    <property type="entry name" value="SufE/NifU"/>
    <property type="match status" value="1"/>
</dbReference>
<evidence type="ECO:0000259" key="2">
    <source>
        <dbReference type="Pfam" id="PF02657"/>
    </source>
</evidence>
<comment type="similarity">
    <text evidence="1">Belongs to the SufE family.</text>
</comment>
<organism evidence="3 4">
    <name type="scientific">Pelagomonas calceolata</name>
    <dbReference type="NCBI Taxonomy" id="35677"/>
    <lineage>
        <taxon>Eukaryota</taxon>
        <taxon>Sar</taxon>
        <taxon>Stramenopiles</taxon>
        <taxon>Ochrophyta</taxon>
        <taxon>Pelagophyceae</taxon>
        <taxon>Pelagomonadales</taxon>
        <taxon>Pelagomonadaceae</taxon>
        <taxon>Pelagomonas</taxon>
    </lineage>
</organism>
<proteinExistence type="inferred from homology"/>
<accession>A0A8J2WSK5</accession>
<evidence type="ECO:0000313" key="3">
    <source>
        <dbReference type="EMBL" id="CAH0379205.1"/>
    </source>
</evidence>
<name>A0A8J2WSK5_9STRA</name>